<accession>A0A7X5BUG9</accession>
<feature type="transmembrane region" description="Helical" evidence="1">
    <location>
        <begin position="34"/>
        <end position="55"/>
    </location>
</feature>
<comment type="caution">
    <text evidence="2">The sequence shown here is derived from an EMBL/GenBank/DDBJ whole genome shotgun (WGS) entry which is preliminary data.</text>
</comment>
<reference evidence="2 3" key="1">
    <citation type="submission" date="2020-01" db="EMBL/GenBank/DDBJ databases">
        <title>The draft genome sequence of Corallococcus exiguus DSM 14696.</title>
        <authorList>
            <person name="Zhang X."/>
            <person name="Zhu H."/>
        </authorList>
    </citation>
    <scope>NUCLEOTIDE SEQUENCE [LARGE SCALE GENOMIC DNA]</scope>
    <source>
        <strain evidence="2 3">DSM 14696</strain>
    </source>
</reference>
<evidence type="ECO:0000313" key="3">
    <source>
        <dbReference type="Proteomes" id="UP000537825"/>
    </source>
</evidence>
<dbReference type="AlphaFoldDB" id="A0A7X5BUG9"/>
<keyword evidence="1" id="KW-0812">Transmembrane</keyword>
<keyword evidence="1" id="KW-1133">Transmembrane helix</keyword>
<dbReference type="RefSeq" id="WP_161662834.1">
    <property type="nucleotide sequence ID" value="NZ_JAAAPK010000003.1"/>
</dbReference>
<gene>
    <name evidence="2" type="ORF">GTZ93_15360</name>
</gene>
<keyword evidence="3" id="KW-1185">Reference proteome</keyword>
<feature type="transmembrane region" description="Helical" evidence="1">
    <location>
        <begin position="7"/>
        <end position="28"/>
    </location>
</feature>
<dbReference type="Proteomes" id="UP000537825">
    <property type="component" value="Unassembled WGS sequence"/>
</dbReference>
<proteinExistence type="predicted"/>
<protein>
    <submittedName>
        <fullName evidence="2">Uncharacterized protein</fullName>
    </submittedName>
</protein>
<dbReference type="EMBL" id="JAAAPK010000003">
    <property type="protein sequence ID" value="NBC41207.1"/>
    <property type="molecule type" value="Genomic_DNA"/>
</dbReference>
<organism evidence="2 3">
    <name type="scientific">Corallococcus exiguus</name>
    <dbReference type="NCBI Taxonomy" id="83462"/>
    <lineage>
        <taxon>Bacteria</taxon>
        <taxon>Pseudomonadati</taxon>
        <taxon>Myxococcota</taxon>
        <taxon>Myxococcia</taxon>
        <taxon>Myxococcales</taxon>
        <taxon>Cystobacterineae</taxon>
        <taxon>Myxococcaceae</taxon>
        <taxon>Corallococcus</taxon>
    </lineage>
</organism>
<evidence type="ECO:0000256" key="1">
    <source>
        <dbReference type="SAM" id="Phobius"/>
    </source>
</evidence>
<sequence>MFTVFDLFRLLSVLAGAGVGAFVGHGLLGWMGAAGGVLVGWVVGYGVGGLPFFFVARFLNNDLRRADPASLSQRLEAEYFISHLILAELAQRGEDLAKYEEPILQLLRSESGDRRRHGWASLRFFYPARAEALADYKYEAPAEECRKQVEEALAKGRPVEQA</sequence>
<evidence type="ECO:0000313" key="2">
    <source>
        <dbReference type="EMBL" id="NBC41207.1"/>
    </source>
</evidence>
<keyword evidence="1" id="KW-0472">Membrane</keyword>
<name>A0A7X5BUG9_9BACT</name>